<evidence type="ECO:0000256" key="4">
    <source>
        <dbReference type="ARBA" id="ARBA00023134"/>
    </source>
</evidence>
<proteinExistence type="inferred from homology"/>
<evidence type="ECO:0000256" key="3">
    <source>
        <dbReference type="ARBA" id="ARBA00022741"/>
    </source>
</evidence>
<accession>A0A8S1PBQ5</accession>
<dbReference type="EMBL" id="CAJJDM010000116">
    <property type="protein sequence ID" value="CAD8100627.1"/>
    <property type="molecule type" value="Genomic_DNA"/>
</dbReference>
<dbReference type="AlphaFoldDB" id="A0A8S1PBQ5"/>
<dbReference type="GO" id="GO:0007017">
    <property type="term" value="P:microtubule-based process"/>
    <property type="evidence" value="ECO:0007669"/>
    <property type="project" value="InterPro"/>
</dbReference>
<sequence>MFDNQSMYSVIDQQLDLNYLDYSHLNNLIAQIISSYTGLRRFNHIDNPNFFQNMCPYPNLHYFIPSYGKMSLINDYTRKQFNQTEFIIYLTQKEIKLFQCPKNPKHLSTTLLFRQQEENHFYGKFDLTLQNLEHFYNQKPRVFQ</sequence>
<protein>
    <submittedName>
        <fullName evidence="5">Uncharacterized protein</fullName>
    </submittedName>
</protein>
<keyword evidence="4" id="KW-0342">GTP-binding</keyword>
<keyword evidence="3" id="KW-0547">Nucleotide-binding</keyword>
<dbReference type="GO" id="GO:0005525">
    <property type="term" value="F:GTP binding"/>
    <property type="evidence" value="ECO:0007669"/>
    <property type="project" value="UniProtKB-KW"/>
</dbReference>
<name>A0A8S1PBQ5_PARPR</name>
<comment type="caution">
    <text evidence="5">The sequence shown here is derived from an EMBL/GenBank/DDBJ whole genome shotgun (WGS) entry which is preliminary data.</text>
</comment>
<dbReference type="PANTHER" id="PTHR11588">
    <property type="entry name" value="TUBULIN"/>
    <property type="match status" value="1"/>
</dbReference>
<gene>
    <name evidence="5" type="ORF">PPRIM_AZ9-3.1.T1130018</name>
</gene>
<dbReference type="InterPro" id="IPR000217">
    <property type="entry name" value="Tubulin"/>
</dbReference>
<reference evidence="5" key="1">
    <citation type="submission" date="2021-01" db="EMBL/GenBank/DDBJ databases">
        <authorList>
            <consortium name="Genoscope - CEA"/>
            <person name="William W."/>
        </authorList>
    </citation>
    <scope>NUCLEOTIDE SEQUENCE</scope>
</reference>
<keyword evidence="6" id="KW-1185">Reference proteome</keyword>
<evidence type="ECO:0000256" key="2">
    <source>
        <dbReference type="ARBA" id="ARBA00022701"/>
    </source>
</evidence>
<evidence type="ECO:0000313" key="6">
    <source>
        <dbReference type="Proteomes" id="UP000688137"/>
    </source>
</evidence>
<dbReference type="GO" id="GO:0005874">
    <property type="term" value="C:microtubule"/>
    <property type="evidence" value="ECO:0007669"/>
    <property type="project" value="UniProtKB-KW"/>
</dbReference>
<evidence type="ECO:0000256" key="1">
    <source>
        <dbReference type="ARBA" id="ARBA00009636"/>
    </source>
</evidence>
<evidence type="ECO:0000313" key="5">
    <source>
        <dbReference type="EMBL" id="CAD8100627.1"/>
    </source>
</evidence>
<dbReference type="Proteomes" id="UP000688137">
    <property type="component" value="Unassembled WGS sequence"/>
</dbReference>
<keyword evidence="2" id="KW-0493">Microtubule</keyword>
<organism evidence="5 6">
    <name type="scientific">Paramecium primaurelia</name>
    <dbReference type="NCBI Taxonomy" id="5886"/>
    <lineage>
        <taxon>Eukaryota</taxon>
        <taxon>Sar</taxon>
        <taxon>Alveolata</taxon>
        <taxon>Ciliophora</taxon>
        <taxon>Intramacronucleata</taxon>
        <taxon>Oligohymenophorea</taxon>
        <taxon>Peniculida</taxon>
        <taxon>Parameciidae</taxon>
        <taxon>Paramecium</taxon>
    </lineage>
</organism>
<comment type="similarity">
    <text evidence="1">Belongs to the tubulin family.</text>
</comment>